<evidence type="ECO:0000256" key="8">
    <source>
        <dbReference type="RuleBase" id="RU003953"/>
    </source>
</evidence>
<dbReference type="EMBL" id="AKWZ02000002">
    <property type="protein sequence ID" value="EPG75792.1"/>
    <property type="molecule type" value="Genomic_DNA"/>
</dbReference>
<name>S3W6K5_9LEPT</name>
<dbReference type="Pfam" id="PF01743">
    <property type="entry name" value="PolyA_pol"/>
    <property type="match status" value="1"/>
</dbReference>
<keyword evidence="12" id="KW-1185">Reference proteome</keyword>
<comment type="caution">
    <text evidence="11">The sequence shown here is derived from an EMBL/GenBank/DDBJ whole genome shotgun (WGS) entry which is preliminary data.</text>
</comment>
<dbReference type="OrthoDB" id="9805698at2"/>
<keyword evidence="4" id="KW-0548">Nucleotidyltransferase</keyword>
<evidence type="ECO:0000259" key="10">
    <source>
        <dbReference type="Pfam" id="PF12627"/>
    </source>
</evidence>
<dbReference type="InterPro" id="IPR002646">
    <property type="entry name" value="PolA_pol_head_dom"/>
</dbReference>
<dbReference type="InterPro" id="IPR050264">
    <property type="entry name" value="Bact_CCA-adding_enz_type3_sf"/>
</dbReference>
<dbReference type="GO" id="GO:0008033">
    <property type="term" value="P:tRNA processing"/>
    <property type="evidence" value="ECO:0007669"/>
    <property type="project" value="UniProtKB-KW"/>
</dbReference>
<comment type="cofactor">
    <cofactor evidence="1">
        <name>Mg(2+)</name>
        <dbReference type="ChEBI" id="CHEBI:18420"/>
    </cofactor>
</comment>
<dbReference type="GO" id="GO:0046872">
    <property type="term" value="F:metal ion binding"/>
    <property type="evidence" value="ECO:0007669"/>
    <property type="project" value="UniProtKB-KW"/>
</dbReference>
<keyword evidence="5" id="KW-0479">Metal-binding</keyword>
<dbReference type="RefSeq" id="WP_016547913.1">
    <property type="nucleotide sequence ID" value="NZ_AKWZ02000002.1"/>
</dbReference>
<dbReference type="SUPFAM" id="SSF81301">
    <property type="entry name" value="Nucleotidyltransferase"/>
    <property type="match status" value="1"/>
</dbReference>
<dbReference type="InterPro" id="IPR043519">
    <property type="entry name" value="NT_sf"/>
</dbReference>
<comment type="similarity">
    <text evidence="8">Belongs to the tRNA nucleotidyltransferase/poly(A) polymerase family.</text>
</comment>
<keyword evidence="8" id="KW-0694">RNA-binding</keyword>
<proteinExistence type="inferred from homology"/>
<evidence type="ECO:0000256" key="7">
    <source>
        <dbReference type="ARBA" id="ARBA00022842"/>
    </source>
</evidence>
<evidence type="ECO:0000256" key="3">
    <source>
        <dbReference type="ARBA" id="ARBA00022694"/>
    </source>
</evidence>
<dbReference type="GO" id="GO:0000049">
    <property type="term" value="F:tRNA binding"/>
    <property type="evidence" value="ECO:0007669"/>
    <property type="project" value="TreeGrafter"/>
</dbReference>
<evidence type="ECO:0000313" key="11">
    <source>
        <dbReference type="EMBL" id="EPG75792.1"/>
    </source>
</evidence>
<dbReference type="PANTHER" id="PTHR46173:SF1">
    <property type="entry name" value="CCA TRNA NUCLEOTIDYLTRANSFERASE 1, MITOCHONDRIAL"/>
    <property type="match status" value="1"/>
</dbReference>
<dbReference type="Gene3D" id="1.10.3090.10">
    <property type="entry name" value="cca-adding enzyme, domain 2"/>
    <property type="match status" value="1"/>
</dbReference>
<organism evidence="11 12">
    <name type="scientific">Leptospira fainei serovar Hurstbridge str. BUT 6</name>
    <dbReference type="NCBI Taxonomy" id="1193011"/>
    <lineage>
        <taxon>Bacteria</taxon>
        <taxon>Pseudomonadati</taxon>
        <taxon>Spirochaetota</taxon>
        <taxon>Spirochaetia</taxon>
        <taxon>Leptospirales</taxon>
        <taxon>Leptospiraceae</taxon>
        <taxon>Leptospira</taxon>
    </lineage>
</organism>
<evidence type="ECO:0000256" key="5">
    <source>
        <dbReference type="ARBA" id="ARBA00022723"/>
    </source>
</evidence>
<evidence type="ECO:0000256" key="1">
    <source>
        <dbReference type="ARBA" id="ARBA00001946"/>
    </source>
</evidence>
<dbReference type="PANTHER" id="PTHR46173">
    <property type="entry name" value="CCA TRNA NUCLEOTIDYLTRANSFERASE 1, MITOCHONDRIAL"/>
    <property type="match status" value="1"/>
</dbReference>
<keyword evidence="3" id="KW-0819">tRNA processing</keyword>
<feature type="domain" description="tRNA nucleotidyltransferase/poly(A) polymerase RNA and SrmB- binding" evidence="10">
    <location>
        <begin position="183"/>
        <end position="237"/>
    </location>
</feature>
<dbReference type="GO" id="GO:0000166">
    <property type="term" value="F:nucleotide binding"/>
    <property type="evidence" value="ECO:0007669"/>
    <property type="project" value="UniProtKB-KW"/>
</dbReference>
<evidence type="ECO:0000256" key="6">
    <source>
        <dbReference type="ARBA" id="ARBA00022741"/>
    </source>
</evidence>
<reference evidence="11" key="1">
    <citation type="submission" date="2013-04" db="EMBL/GenBank/DDBJ databases">
        <authorList>
            <person name="Harkins D.M."/>
            <person name="Durkin A.S."/>
            <person name="Selengut J.D."/>
            <person name="Sanka R."/>
            <person name="DePew J."/>
            <person name="Purushe J."/>
            <person name="Ahmed A."/>
            <person name="van der Linden H."/>
            <person name="Goris M.G.A."/>
            <person name="Hartskeerl R.A."/>
            <person name="Vinetz J.M."/>
            <person name="Sutton G.G."/>
            <person name="Nelson W.C."/>
            <person name="Fouts D.E."/>
        </authorList>
    </citation>
    <scope>NUCLEOTIDE SEQUENCE [LARGE SCALE GENOMIC DNA]</scope>
    <source>
        <strain evidence="11">BUT 6</strain>
    </source>
</reference>
<keyword evidence="7" id="KW-0460">Magnesium</keyword>
<evidence type="ECO:0000313" key="12">
    <source>
        <dbReference type="Proteomes" id="UP000014540"/>
    </source>
</evidence>
<dbReference type="STRING" id="1193011.LEP1GSC058_0611"/>
<dbReference type="GO" id="GO:0016779">
    <property type="term" value="F:nucleotidyltransferase activity"/>
    <property type="evidence" value="ECO:0007669"/>
    <property type="project" value="UniProtKB-KW"/>
</dbReference>
<dbReference type="Pfam" id="PF12627">
    <property type="entry name" value="PolyA_pol_RNAbd"/>
    <property type="match status" value="1"/>
</dbReference>
<evidence type="ECO:0000256" key="2">
    <source>
        <dbReference type="ARBA" id="ARBA00022679"/>
    </source>
</evidence>
<gene>
    <name evidence="11" type="ORF">LEP1GSC058_0611</name>
</gene>
<evidence type="ECO:0000256" key="4">
    <source>
        <dbReference type="ARBA" id="ARBA00022695"/>
    </source>
</evidence>
<dbReference type="AlphaFoldDB" id="S3W6K5"/>
<sequence length="437" mass="49403">MKSPSAKELIQGIPSPFIEDLLEIAKTVQSSGGKSYLVGGSVRDLVLGKTPHEYDIAVSLLPEHIQKLFRRVVPTGIKHGTVTVLIKDRSYELTTFRKDEEYKDGRRPEQVSFGVSLSEDLKRRDFTMNALALDILSEQLIDEHDGLKDISNKTIRTIGAARARFEEDGLRPVRAVRFVSHLGFTIHPETALAIIESRSIIAKVSAERIHDEFLKILKAEDPSLSLLLLRKFGILELFYGKDLYENSNPAWEEKIKSISELASEPDYLRISYFLKLTFGSSAVMDPGKRFCKALRFSNQRTKDSQFLCSVLESLLSSENSLSSPNGLRKILLHPIAQYSGKSEIRRFCSELASFWKAWTGQEAFWIDRAGQVLEEDPPLLLSDLHLDGTRILEELPGIPPKKIGEILRSCLDLILNFPEKNRQGILLEFVKTTYQLD</sequence>
<protein>
    <submittedName>
        <fullName evidence="11">tRNA nucleotidyltransferase/poly(A) polymerase family protein</fullName>
    </submittedName>
</protein>
<keyword evidence="2 8" id="KW-0808">Transferase</keyword>
<evidence type="ECO:0000259" key="9">
    <source>
        <dbReference type="Pfam" id="PF01743"/>
    </source>
</evidence>
<keyword evidence="6" id="KW-0547">Nucleotide-binding</keyword>
<accession>S3W6K5</accession>
<feature type="domain" description="Poly A polymerase head" evidence="9">
    <location>
        <begin position="36"/>
        <end position="156"/>
    </location>
</feature>
<dbReference type="CDD" id="cd05398">
    <property type="entry name" value="NT_ClassII-CCAase"/>
    <property type="match status" value="1"/>
</dbReference>
<dbReference type="Gene3D" id="3.30.460.10">
    <property type="entry name" value="Beta Polymerase, domain 2"/>
    <property type="match status" value="1"/>
</dbReference>
<dbReference type="InterPro" id="IPR032828">
    <property type="entry name" value="PolyA_RNA-bd"/>
</dbReference>
<dbReference type="SUPFAM" id="SSF81891">
    <property type="entry name" value="Poly A polymerase C-terminal region-like"/>
    <property type="match status" value="1"/>
</dbReference>
<dbReference type="Proteomes" id="UP000014540">
    <property type="component" value="Unassembled WGS sequence"/>
</dbReference>